<evidence type="ECO:0000313" key="3">
    <source>
        <dbReference type="Proteomes" id="UP001484097"/>
    </source>
</evidence>
<proteinExistence type="predicted"/>
<keyword evidence="1" id="KW-0472">Membrane</keyword>
<evidence type="ECO:0000256" key="1">
    <source>
        <dbReference type="SAM" id="Phobius"/>
    </source>
</evidence>
<protein>
    <submittedName>
        <fullName evidence="2">Uncharacterized protein</fullName>
    </submittedName>
</protein>
<sequence>MSTPLSFSLPETTSVAGTSATTEQVTFWTVLSVVSAAAAAGILEVVLHLAG</sequence>
<keyword evidence="3" id="KW-1185">Reference proteome</keyword>
<name>A0ABV0IMM7_9MICC</name>
<dbReference type="EMBL" id="JBDXMX010000006">
    <property type="protein sequence ID" value="MEO9248772.1"/>
    <property type="molecule type" value="Genomic_DNA"/>
</dbReference>
<evidence type="ECO:0000313" key="2">
    <source>
        <dbReference type="EMBL" id="MEO9248772.1"/>
    </source>
</evidence>
<comment type="caution">
    <text evidence="2">The sequence shown here is derived from an EMBL/GenBank/DDBJ whole genome shotgun (WGS) entry which is preliminary data.</text>
</comment>
<reference evidence="2 3" key="1">
    <citation type="submission" date="2024-05" db="EMBL/GenBank/DDBJ databases">
        <authorList>
            <person name="Yi C."/>
        </authorList>
    </citation>
    <scope>NUCLEOTIDE SEQUENCE [LARGE SCALE GENOMIC DNA]</scope>
    <source>
        <strain evidence="2 3">XS13</strain>
    </source>
</reference>
<accession>A0ABV0IMM7</accession>
<feature type="transmembrane region" description="Helical" evidence="1">
    <location>
        <begin position="27"/>
        <end position="50"/>
    </location>
</feature>
<dbReference type="RefSeq" id="WP_347921494.1">
    <property type="nucleotide sequence ID" value="NZ_JBDXMX010000006.1"/>
</dbReference>
<dbReference type="Proteomes" id="UP001484097">
    <property type="component" value="Unassembled WGS sequence"/>
</dbReference>
<keyword evidence="1" id="KW-1133">Transmembrane helix</keyword>
<keyword evidence="1" id="KW-0812">Transmembrane</keyword>
<gene>
    <name evidence="2" type="ORF">ABDK96_13885</name>
</gene>
<organism evidence="2 3">
    <name type="scientific">Citricoccus nitrophenolicus</name>
    <dbReference type="NCBI Taxonomy" id="863575"/>
    <lineage>
        <taxon>Bacteria</taxon>
        <taxon>Bacillati</taxon>
        <taxon>Actinomycetota</taxon>
        <taxon>Actinomycetes</taxon>
        <taxon>Micrococcales</taxon>
        <taxon>Micrococcaceae</taxon>
        <taxon>Citricoccus</taxon>
    </lineage>
</organism>